<dbReference type="InterPro" id="IPR035906">
    <property type="entry name" value="MetI-like_sf"/>
</dbReference>
<evidence type="ECO:0000256" key="4">
    <source>
        <dbReference type="ARBA" id="ARBA00022475"/>
    </source>
</evidence>
<feature type="transmembrane region" description="Helical" evidence="8">
    <location>
        <begin position="61"/>
        <end position="89"/>
    </location>
</feature>
<dbReference type="GO" id="GO:0031460">
    <property type="term" value="P:glycine betaine transport"/>
    <property type="evidence" value="ECO:0007669"/>
    <property type="project" value="TreeGrafter"/>
</dbReference>
<dbReference type="CDD" id="cd06261">
    <property type="entry name" value="TM_PBP2"/>
    <property type="match status" value="1"/>
</dbReference>
<evidence type="ECO:0000256" key="3">
    <source>
        <dbReference type="ARBA" id="ARBA00022448"/>
    </source>
</evidence>
<keyword evidence="7 8" id="KW-0472">Membrane</keyword>
<evidence type="ECO:0000259" key="9">
    <source>
        <dbReference type="PROSITE" id="PS50928"/>
    </source>
</evidence>
<evidence type="ECO:0000256" key="6">
    <source>
        <dbReference type="ARBA" id="ARBA00022989"/>
    </source>
</evidence>
<dbReference type="InterPro" id="IPR000515">
    <property type="entry name" value="MetI-like"/>
</dbReference>
<dbReference type="GO" id="GO:0043190">
    <property type="term" value="C:ATP-binding cassette (ABC) transporter complex"/>
    <property type="evidence" value="ECO:0007669"/>
    <property type="project" value="TreeGrafter"/>
</dbReference>
<keyword evidence="3" id="KW-0813">Transport</keyword>
<keyword evidence="5 8" id="KW-0812">Transmembrane</keyword>
<dbReference type="PANTHER" id="PTHR47737:SF1">
    <property type="entry name" value="GLYCINE BETAINE_PROLINE BETAINE TRANSPORT SYSTEM PERMEASE PROTEIN PROW"/>
    <property type="match status" value="1"/>
</dbReference>
<feature type="domain" description="ABC transmembrane type-1" evidence="9">
    <location>
        <begin position="14"/>
        <end position="193"/>
    </location>
</feature>
<dbReference type="GO" id="GO:0015871">
    <property type="term" value="P:choline transport"/>
    <property type="evidence" value="ECO:0007669"/>
    <property type="project" value="TreeGrafter"/>
</dbReference>
<accession>A0A645DWQ9</accession>
<keyword evidence="4" id="KW-1003">Cell membrane</keyword>
<feature type="transmembrane region" description="Helical" evidence="8">
    <location>
        <begin position="20"/>
        <end position="41"/>
    </location>
</feature>
<gene>
    <name evidence="10" type="primary">ousW_1</name>
    <name evidence="10" type="ORF">SDC9_141102</name>
</gene>
<name>A0A645DWQ9_9ZZZZ</name>
<keyword evidence="6 8" id="KW-1133">Transmembrane helix</keyword>
<dbReference type="Pfam" id="PF00528">
    <property type="entry name" value="BPD_transp_1"/>
    <property type="match status" value="1"/>
</dbReference>
<comment type="caution">
    <text evidence="10">The sequence shown here is derived from an EMBL/GenBank/DDBJ whole genome shotgun (WGS) entry which is preliminary data.</text>
</comment>
<dbReference type="PANTHER" id="PTHR47737">
    <property type="entry name" value="GLYCINE BETAINE/PROLINE BETAINE TRANSPORT SYSTEM PERMEASE PROTEIN PROW"/>
    <property type="match status" value="1"/>
</dbReference>
<feature type="transmembrane region" description="Helical" evidence="8">
    <location>
        <begin position="172"/>
        <end position="189"/>
    </location>
</feature>
<dbReference type="AlphaFoldDB" id="A0A645DWQ9"/>
<protein>
    <submittedName>
        <fullName evidence="10">Glycine betaine/choline transport system permease protein OusW</fullName>
    </submittedName>
</protein>
<sequence>MLLIIGLFGLWDKMNETLAIVLASVIISLILGLPVGVLISGSDRADMIVHPILDTMQTMPIFVYLIPALLFFGLGKVPSVVATTIYAIVPVIRLTSHGIRQVDEEVVEAAKAFGSTKFQTLIKVQIPQAMPTIMAGVNQTLMMAMAMAVTCSMIGANGLGMEVLIGVNRMEIGRGLIAGIAVVILAILLDRFTQALQRTDGRGTNGGDKK</sequence>
<dbReference type="FunFam" id="1.10.3720.10:FF:000001">
    <property type="entry name" value="Glycine betaine ABC transporter, permease"/>
    <property type="match status" value="1"/>
</dbReference>
<feature type="transmembrane region" description="Helical" evidence="8">
    <location>
        <begin position="140"/>
        <end position="160"/>
    </location>
</feature>
<evidence type="ECO:0000256" key="7">
    <source>
        <dbReference type="ARBA" id="ARBA00023136"/>
    </source>
</evidence>
<proteinExistence type="predicted"/>
<dbReference type="GO" id="GO:0005275">
    <property type="term" value="F:amine transmembrane transporter activity"/>
    <property type="evidence" value="ECO:0007669"/>
    <property type="project" value="TreeGrafter"/>
</dbReference>
<dbReference type="EMBL" id="VSSQ01040660">
    <property type="protein sequence ID" value="MPM93960.1"/>
    <property type="molecule type" value="Genomic_DNA"/>
</dbReference>
<evidence type="ECO:0000256" key="2">
    <source>
        <dbReference type="ARBA" id="ARBA00004236"/>
    </source>
</evidence>
<dbReference type="GO" id="GO:0015226">
    <property type="term" value="F:carnitine transmembrane transporter activity"/>
    <property type="evidence" value="ECO:0007669"/>
    <property type="project" value="TreeGrafter"/>
</dbReference>
<dbReference type="SUPFAM" id="SSF161098">
    <property type="entry name" value="MetI-like"/>
    <property type="match status" value="1"/>
</dbReference>
<organism evidence="10">
    <name type="scientific">bioreactor metagenome</name>
    <dbReference type="NCBI Taxonomy" id="1076179"/>
    <lineage>
        <taxon>unclassified sequences</taxon>
        <taxon>metagenomes</taxon>
        <taxon>ecological metagenomes</taxon>
    </lineage>
</organism>
<evidence type="ECO:0000256" key="1">
    <source>
        <dbReference type="ARBA" id="ARBA00004141"/>
    </source>
</evidence>
<evidence type="ECO:0000313" key="10">
    <source>
        <dbReference type="EMBL" id="MPM93960.1"/>
    </source>
</evidence>
<dbReference type="Gene3D" id="1.10.3720.10">
    <property type="entry name" value="MetI-like"/>
    <property type="match status" value="1"/>
</dbReference>
<evidence type="ECO:0000256" key="8">
    <source>
        <dbReference type="SAM" id="Phobius"/>
    </source>
</evidence>
<comment type="subcellular location">
    <subcellularLocation>
        <location evidence="2">Cell membrane</location>
    </subcellularLocation>
    <subcellularLocation>
        <location evidence="1">Membrane</location>
        <topology evidence="1">Multi-pass membrane protein</topology>
    </subcellularLocation>
</comment>
<dbReference type="PROSITE" id="PS50928">
    <property type="entry name" value="ABC_TM1"/>
    <property type="match status" value="1"/>
</dbReference>
<reference evidence="10" key="1">
    <citation type="submission" date="2019-08" db="EMBL/GenBank/DDBJ databases">
        <authorList>
            <person name="Kucharzyk K."/>
            <person name="Murdoch R.W."/>
            <person name="Higgins S."/>
            <person name="Loffler F."/>
        </authorList>
    </citation>
    <scope>NUCLEOTIDE SEQUENCE</scope>
</reference>
<evidence type="ECO:0000256" key="5">
    <source>
        <dbReference type="ARBA" id="ARBA00022692"/>
    </source>
</evidence>